<evidence type="ECO:0000256" key="2">
    <source>
        <dbReference type="RuleBase" id="RU003616"/>
    </source>
</evidence>
<keyword evidence="4" id="KW-0346">Stress response</keyword>
<dbReference type="RefSeq" id="WP_015723761.1">
    <property type="nucleotide sequence ID" value="NC_014972.1"/>
</dbReference>
<dbReference type="AlphaFoldDB" id="A0A7U3YKS9"/>
<sequence length="147" mass="16530">MDPFSRKLLEELEQMQQHTGRILRSMSLSRMMPMESDGWQPAVDIYEAENHIYVYAELAGVVGDSLRVTVDGQQLRISGSRQLPPHQSIACIHQLEIELGTFQRTLTLPSAVELEGVESTYTNGILVVTLPKRIRKGKVTIRITPGE</sequence>
<feature type="domain" description="SHSP" evidence="3">
    <location>
        <begin position="34"/>
        <end position="147"/>
    </location>
</feature>
<dbReference type="InterPro" id="IPR031107">
    <property type="entry name" value="Small_HSP"/>
</dbReference>
<keyword evidence="5" id="KW-1185">Reference proteome</keyword>
<gene>
    <name evidence="4" type="ordered locus">Despr_1046</name>
</gene>
<dbReference type="EMBL" id="CP002364">
    <property type="protein sequence ID" value="ADW17218.1"/>
    <property type="molecule type" value="Genomic_DNA"/>
</dbReference>
<dbReference type="CDD" id="cd06464">
    <property type="entry name" value="ACD_sHsps-like"/>
    <property type="match status" value="1"/>
</dbReference>
<name>A0A7U3YKS9_DESPD</name>
<comment type="similarity">
    <text evidence="1 2">Belongs to the small heat shock protein (HSP20) family.</text>
</comment>
<evidence type="ECO:0000259" key="3">
    <source>
        <dbReference type="PROSITE" id="PS01031"/>
    </source>
</evidence>
<dbReference type="InterPro" id="IPR002068">
    <property type="entry name" value="A-crystallin/Hsp20_dom"/>
</dbReference>
<dbReference type="Pfam" id="PF00011">
    <property type="entry name" value="HSP20"/>
    <property type="match status" value="1"/>
</dbReference>
<evidence type="ECO:0000313" key="5">
    <source>
        <dbReference type="Proteomes" id="UP000006365"/>
    </source>
</evidence>
<proteinExistence type="inferred from homology"/>
<evidence type="ECO:0000256" key="1">
    <source>
        <dbReference type="PROSITE-ProRule" id="PRU00285"/>
    </source>
</evidence>
<evidence type="ECO:0000313" key="4">
    <source>
        <dbReference type="EMBL" id="ADW17218.1"/>
    </source>
</evidence>
<organism evidence="4 5">
    <name type="scientific">Desulfobulbus propionicus (strain ATCC 33891 / DSM 2032 / VKM B-1956 / 1pr3)</name>
    <dbReference type="NCBI Taxonomy" id="577650"/>
    <lineage>
        <taxon>Bacteria</taxon>
        <taxon>Pseudomonadati</taxon>
        <taxon>Thermodesulfobacteriota</taxon>
        <taxon>Desulfobulbia</taxon>
        <taxon>Desulfobulbales</taxon>
        <taxon>Desulfobulbaceae</taxon>
        <taxon>Desulfobulbus</taxon>
    </lineage>
</organism>
<accession>A0A7U3YKS9</accession>
<dbReference type="KEGG" id="dpr:Despr_1046"/>
<dbReference type="PANTHER" id="PTHR11527">
    <property type="entry name" value="HEAT-SHOCK PROTEIN 20 FAMILY MEMBER"/>
    <property type="match status" value="1"/>
</dbReference>
<dbReference type="InterPro" id="IPR008978">
    <property type="entry name" value="HSP20-like_chaperone"/>
</dbReference>
<dbReference type="SUPFAM" id="SSF49764">
    <property type="entry name" value="HSP20-like chaperones"/>
    <property type="match status" value="1"/>
</dbReference>
<dbReference type="Gene3D" id="2.60.40.790">
    <property type="match status" value="1"/>
</dbReference>
<protein>
    <submittedName>
        <fullName evidence="4">Heat shock protein Hsp20</fullName>
    </submittedName>
</protein>
<dbReference type="Proteomes" id="UP000006365">
    <property type="component" value="Chromosome"/>
</dbReference>
<reference evidence="4 5" key="1">
    <citation type="journal article" date="2011" name="Stand. Genomic Sci.">
        <title>Complete genome sequence of Desulfobulbus propionicus type strain (1pr3).</title>
        <authorList>
            <person name="Pagani I."/>
            <person name="Lapidus A."/>
            <person name="Nolan M."/>
            <person name="Lucas S."/>
            <person name="Hammon N."/>
            <person name="Deshpande S."/>
            <person name="Cheng J.F."/>
            <person name="Chertkov O."/>
            <person name="Davenport K."/>
            <person name="Tapia R."/>
            <person name="Han C."/>
            <person name="Goodwin L."/>
            <person name="Pitluck S."/>
            <person name="Liolios K."/>
            <person name="Mavromatis K."/>
            <person name="Ivanova N."/>
            <person name="Mikhailova N."/>
            <person name="Pati A."/>
            <person name="Chen A."/>
            <person name="Palaniappan K."/>
            <person name="Land M."/>
            <person name="Hauser L."/>
            <person name="Chang Y.J."/>
            <person name="Jeffries C.D."/>
            <person name="Detter J.C."/>
            <person name="Brambilla E."/>
            <person name="Kannan K.P."/>
            <person name="Djao O.D."/>
            <person name="Rohde M."/>
            <person name="Pukall R."/>
            <person name="Spring S."/>
            <person name="Goker M."/>
            <person name="Sikorski J."/>
            <person name="Woyke T."/>
            <person name="Bristow J."/>
            <person name="Eisen J.A."/>
            <person name="Markowitz V."/>
            <person name="Hugenholtz P."/>
            <person name="Kyrpides N.C."/>
            <person name="Klenk H.P."/>
        </authorList>
    </citation>
    <scope>NUCLEOTIDE SEQUENCE [LARGE SCALE GENOMIC DNA]</scope>
    <source>
        <strain evidence="5">ATCC 33891 / DSM 2032 / 1pr3</strain>
    </source>
</reference>
<dbReference type="PROSITE" id="PS01031">
    <property type="entry name" value="SHSP"/>
    <property type="match status" value="1"/>
</dbReference>